<dbReference type="EMBL" id="AMGX01000002">
    <property type="protein sequence ID" value="EXJ74892.1"/>
    <property type="molecule type" value="Genomic_DNA"/>
</dbReference>
<sequence>MTTNAAPGVIEVLTKWHWGGNFGRTRPMESIEQKYNFLDTLVSRKGALRFLIYSSKLINALRAVIDYYPGQDLLGDVVEFNEPFIFLVHHWDKLEQYKTNHPPQHTAEYQKECNEHIDLLLGLLDKYVGPEVRREKHRHDQGVATFEYLWMLFKPGERLFVKDRVSKTLNSCLLDRIKGGVVDRKEKPYHLSTWDIIRILRQRRAHEMEEPSRNKP</sequence>
<gene>
    <name evidence="2" type="ORF">A1O5_01588</name>
</gene>
<organism evidence="2 3">
    <name type="scientific">Cladophialophora psammophila CBS 110553</name>
    <dbReference type="NCBI Taxonomy" id="1182543"/>
    <lineage>
        <taxon>Eukaryota</taxon>
        <taxon>Fungi</taxon>
        <taxon>Dikarya</taxon>
        <taxon>Ascomycota</taxon>
        <taxon>Pezizomycotina</taxon>
        <taxon>Eurotiomycetes</taxon>
        <taxon>Chaetothyriomycetidae</taxon>
        <taxon>Chaetothyriales</taxon>
        <taxon>Herpotrichiellaceae</taxon>
        <taxon>Cladophialophora</taxon>
    </lineage>
</organism>
<dbReference type="STRING" id="1182543.W9X352"/>
<name>W9X352_9EURO</name>
<feature type="domain" description="DUF7025" evidence="1">
    <location>
        <begin position="135"/>
        <end position="194"/>
    </location>
</feature>
<dbReference type="Pfam" id="PF22942">
    <property type="entry name" value="DUF7025"/>
    <property type="match status" value="1"/>
</dbReference>
<dbReference type="Proteomes" id="UP000019471">
    <property type="component" value="Unassembled WGS sequence"/>
</dbReference>
<dbReference type="eggNOG" id="ENOG502T81P">
    <property type="taxonomic scope" value="Eukaryota"/>
</dbReference>
<dbReference type="HOGENOM" id="CLU_1277515_0_0_1"/>
<evidence type="ECO:0000259" key="1">
    <source>
        <dbReference type="Pfam" id="PF22942"/>
    </source>
</evidence>
<dbReference type="PANTHER" id="PTHR46411:SF4">
    <property type="entry name" value="AAA+ ATPASE DOMAIN-CONTAINING PROTEIN"/>
    <property type="match status" value="1"/>
</dbReference>
<dbReference type="InterPro" id="IPR054289">
    <property type="entry name" value="DUF7025"/>
</dbReference>
<keyword evidence="3" id="KW-1185">Reference proteome</keyword>
<dbReference type="OrthoDB" id="10042665at2759"/>
<dbReference type="AlphaFoldDB" id="W9X352"/>
<comment type="caution">
    <text evidence="2">The sequence shown here is derived from an EMBL/GenBank/DDBJ whole genome shotgun (WGS) entry which is preliminary data.</text>
</comment>
<dbReference type="PANTHER" id="PTHR46411">
    <property type="entry name" value="FAMILY ATPASE, PUTATIVE-RELATED"/>
    <property type="match status" value="1"/>
</dbReference>
<proteinExistence type="predicted"/>
<accession>W9X352</accession>
<reference evidence="2 3" key="1">
    <citation type="submission" date="2013-03" db="EMBL/GenBank/DDBJ databases">
        <title>The Genome Sequence of Cladophialophora psammophila CBS 110553.</title>
        <authorList>
            <consortium name="The Broad Institute Genomics Platform"/>
            <person name="Cuomo C."/>
            <person name="de Hoog S."/>
            <person name="Gorbushina A."/>
            <person name="Walker B."/>
            <person name="Young S.K."/>
            <person name="Zeng Q."/>
            <person name="Gargeya S."/>
            <person name="Fitzgerald M."/>
            <person name="Haas B."/>
            <person name="Abouelleil A."/>
            <person name="Allen A.W."/>
            <person name="Alvarado L."/>
            <person name="Arachchi H.M."/>
            <person name="Berlin A.M."/>
            <person name="Chapman S.B."/>
            <person name="Gainer-Dewar J."/>
            <person name="Goldberg J."/>
            <person name="Griggs A."/>
            <person name="Gujja S."/>
            <person name="Hansen M."/>
            <person name="Howarth C."/>
            <person name="Imamovic A."/>
            <person name="Ireland A."/>
            <person name="Larimer J."/>
            <person name="McCowan C."/>
            <person name="Murphy C."/>
            <person name="Pearson M."/>
            <person name="Poon T.W."/>
            <person name="Priest M."/>
            <person name="Roberts A."/>
            <person name="Saif S."/>
            <person name="Shea T."/>
            <person name="Sisk P."/>
            <person name="Sykes S."/>
            <person name="Wortman J."/>
            <person name="Nusbaum C."/>
            <person name="Birren B."/>
        </authorList>
    </citation>
    <scope>NUCLEOTIDE SEQUENCE [LARGE SCALE GENOMIC DNA]</scope>
    <source>
        <strain evidence="2 3">CBS 110553</strain>
    </source>
</reference>
<protein>
    <recommendedName>
        <fullName evidence="1">DUF7025 domain-containing protein</fullName>
    </recommendedName>
</protein>
<dbReference type="RefSeq" id="XP_007740394.1">
    <property type="nucleotide sequence ID" value="XM_007742204.1"/>
</dbReference>
<evidence type="ECO:0000313" key="3">
    <source>
        <dbReference type="Proteomes" id="UP000019471"/>
    </source>
</evidence>
<evidence type="ECO:0000313" key="2">
    <source>
        <dbReference type="EMBL" id="EXJ74892.1"/>
    </source>
</evidence>
<dbReference type="GeneID" id="19186321"/>